<dbReference type="SUPFAM" id="SSF52540">
    <property type="entry name" value="P-loop containing nucleoside triphosphate hydrolases"/>
    <property type="match status" value="1"/>
</dbReference>
<dbReference type="SMART" id="SM00487">
    <property type="entry name" value="DEXDc"/>
    <property type="match status" value="1"/>
</dbReference>
<evidence type="ECO:0000256" key="10">
    <source>
        <dbReference type="PROSITE-ProRule" id="PRU00552"/>
    </source>
</evidence>
<dbReference type="GO" id="GO:0005524">
    <property type="term" value="F:ATP binding"/>
    <property type="evidence" value="ECO:0007669"/>
    <property type="project" value="UniProtKB-UniRule"/>
</dbReference>
<name>A0A561CFJ4_9BACI</name>
<evidence type="ECO:0000259" key="14">
    <source>
        <dbReference type="PROSITE" id="PS51195"/>
    </source>
</evidence>
<keyword evidence="1 9" id="KW-0963">Cytoplasm</keyword>
<dbReference type="InterPro" id="IPR011545">
    <property type="entry name" value="DEAD/DEAH_box_helicase_dom"/>
</dbReference>
<dbReference type="InterPro" id="IPR001650">
    <property type="entry name" value="Helicase_C-like"/>
</dbReference>
<comment type="subunit">
    <text evidence="9">Oligomerizes, may be a member of the RNA degradosome.</text>
</comment>
<dbReference type="FunFam" id="3.40.50.300:FF:000108">
    <property type="entry name" value="ATP-dependent RNA helicase RhlE"/>
    <property type="match status" value="1"/>
</dbReference>
<reference evidence="15 16" key="1">
    <citation type="submission" date="2019-06" db="EMBL/GenBank/DDBJ databases">
        <title>Sorghum-associated microbial communities from plants grown in Nebraska, USA.</title>
        <authorList>
            <person name="Schachtman D."/>
        </authorList>
    </citation>
    <scope>NUCLEOTIDE SEQUENCE [LARGE SCALE GENOMIC DNA]</scope>
    <source>
        <strain evidence="15 16">2482</strain>
    </source>
</reference>
<dbReference type="InterPro" id="IPR027417">
    <property type="entry name" value="P-loop_NTPase"/>
</dbReference>
<feature type="region of interest" description="Disordered" evidence="11">
    <location>
        <begin position="429"/>
        <end position="496"/>
    </location>
</feature>
<dbReference type="PANTHER" id="PTHR47963:SF5">
    <property type="entry name" value="DEAD-BOX ATP-DEPENDENT RNA HELICASE CSHA"/>
    <property type="match status" value="1"/>
</dbReference>
<dbReference type="GO" id="GO:0033592">
    <property type="term" value="F:RNA strand annealing activity"/>
    <property type="evidence" value="ECO:0007669"/>
    <property type="project" value="TreeGrafter"/>
</dbReference>
<dbReference type="GO" id="GO:0009409">
    <property type="term" value="P:response to cold"/>
    <property type="evidence" value="ECO:0007669"/>
    <property type="project" value="TreeGrafter"/>
</dbReference>
<comment type="caution">
    <text evidence="15">The sequence shown here is derived from an EMBL/GenBank/DDBJ whole genome shotgun (WGS) entry which is preliminary data.</text>
</comment>
<evidence type="ECO:0000256" key="11">
    <source>
        <dbReference type="SAM" id="MobiDB-lite"/>
    </source>
</evidence>
<dbReference type="FunFam" id="3.40.50.300:FF:000783">
    <property type="entry name" value="DEAD-box ATP-dependent RNA helicase CshA"/>
    <property type="match status" value="1"/>
</dbReference>
<dbReference type="InterPro" id="IPR050547">
    <property type="entry name" value="DEAD_box_RNA_helicases"/>
</dbReference>
<comment type="subcellular location">
    <subcellularLocation>
        <location evidence="9">Cytoplasm</location>
    </subcellularLocation>
</comment>
<proteinExistence type="inferred from homology"/>
<dbReference type="InterPro" id="IPR000629">
    <property type="entry name" value="RNA-helicase_DEAD-box_CS"/>
</dbReference>
<keyword evidence="16" id="KW-1185">Reference proteome</keyword>
<evidence type="ECO:0000256" key="3">
    <source>
        <dbReference type="ARBA" id="ARBA00022801"/>
    </source>
</evidence>
<evidence type="ECO:0000259" key="12">
    <source>
        <dbReference type="PROSITE" id="PS51192"/>
    </source>
</evidence>
<comment type="similarity">
    <text evidence="9">Belongs to the DEAD box helicase family. CshA subfamily.</text>
</comment>
<organism evidence="15 16">
    <name type="scientific">Neobacillus bataviensis</name>
    <dbReference type="NCBI Taxonomy" id="220685"/>
    <lineage>
        <taxon>Bacteria</taxon>
        <taxon>Bacillati</taxon>
        <taxon>Bacillota</taxon>
        <taxon>Bacilli</taxon>
        <taxon>Bacillales</taxon>
        <taxon>Bacillaceae</taxon>
        <taxon>Neobacillus</taxon>
    </lineage>
</organism>
<feature type="domain" description="DEAD-box RNA helicase Q" evidence="14">
    <location>
        <begin position="2"/>
        <end position="30"/>
    </location>
</feature>
<evidence type="ECO:0000256" key="7">
    <source>
        <dbReference type="ARBA" id="ARBA00023016"/>
    </source>
</evidence>
<dbReference type="HAMAP" id="MF_01493">
    <property type="entry name" value="DEAD_helicase_CshA"/>
    <property type="match status" value="1"/>
</dbReference>
<dbReference type="EMBL" id="VIVN01000024">
    <property type="protein sequence ID" value="TWD89727.1"/>
    <property type="molecule type" value="Genomic_DNA"/>
</dbReference>
<feature type="short sequence motif" description="Q motif" evidence="10">
    <location>
        <begin position="2"/>
        <end position="30"/>
    </location>
</feature>
<dbReference type="CDD" id="cd18787">
    <property type="entry name" value="SF2_C_DEAD"/>
    <property type="match status" value="1"/>
</dbReference>
<dbReference type="Gene3D" id="3.40.50.300">
    <property type="entry name" value="P-loop containing nucleotide triphosphate hydrolases"/>
    <property type="match status" value="2"/>
</dbReference>
<dbReference type="AlphaFoldDB" id="A0A561CFJ4"/>
<feature type="domain" description="Helicase ATP-binding" evidence="12">
    <location>
        <begin position="33"/>
        <end position="203"/>
    </location>
</feature>
<dbReference type="Pfam" id="PF00270">
    <property type="entry name" value="DEAD"/>
    <property type="match status" value="1"/>
</dbReference>
<accession>A0A561CFJ4</accession>
<dbReference type="GO" id="GO:0005829">
    <property type="term" value="C:cytosol"/>
    <property type="evidence" value="ECO:0007669"/>
    <property type="project" value="TreeGrafter"/>
</dbReference>
<evidence type="ECO:0000256" key="9">
    <source>
        <dbReference type="HAMAP-Rule" id="MF_01493"/>
    </source>
</evidence>
<evidence type="ECO:0000256" key="6">
    <source>
        <dbReference type="ARBA" id="ARBA00022884"/>
    </source>
</evidence>
<dbReference type="GO" id="GO:0016887">
    <property type="term" value="F:ATP hydrolysis activity"/>
    <property type="evidence" value="ECO:0007669"/>
    <property type="project" value="RHEA"/>
</dbReference>
<keyword evidence="6 9" id="KW-0694">RNA-binding</keyword>
<dbReference type="InterPro" id="IPR014014">
    <property type="entry name" value="RNA_helicase_DEAD_Q_motif"/>
</dbReference>
<dbReference type="InterPro" id="IPR014001">
    <property type="entry name" value="Helicase_ATP-bd"/>
</dbReference>
<dbReference type="PROSITE" id="PS51194">
    <property type="entry name" value="HELICASE_CTER"/>
    <property type="match status" value="1"/>
</dbReference>
<dbReference type="PROSITE" id="PS00039">
    <property type="entry name" value="DEAD_ATP_HELICASE"/>
    <property type="match status" value="1"/>
</dbReference>
<evidence type="ECO:0000256" key="5">
    <source>
        <dbReference type="ARBA" id="ARBA00022840"/>
    </source>
</evidence>
<evidence type="ECO:0000256" key="8">
    <source>
        <dbReference type="ARBA" id="ARBA00047984"/>
    </source>
</evidence>
<keyword evidence="7 9" id="KW-0346">Stress response</keyword>
<dbReference type="GO" id="GO:0005840">
    <property type="term" value="C:ribosome"/>
    <property type="evidence" value="ECO:0007669"/>
    <property type="project" value="TreeGrafter"/>
</dbReference>
<feature type="domain" description="Helicase C-terminal" evidence="13">
    <location>
        <begin position="214"/>
        <end position="374"/>
    </location>
</feature>
<gene>
    <name evidence="9" type="primary">cshA</name>
    <name evidence="15" type="ORF">FB550_12432</name>
</gene>
<dbReference type="PANTHER" id="PTHR47963">
    <property type="entry name" value="DEAD-BOX ATP-DEPENDENT RNA HELICASE 47, MITOCHONDRIAL"/>
    <property type="match status" value="1"/>
</dbReference>
<keyword evidence="2 9" id="KW-0547">Nucleotide-binding</keyword>
<keyword evidence="3 9" id="KW-0378">Hydrolase</keyword>
<protein>
    <recommendedName>
        <fullName evidence="9">DEAD-box ATP-dependent RNA helicase CshA</fullName>
        <ecNumber evidence="9">3.6.4.13</ecNumber>
    </recommendedName>
</protein>
<dbReference type="CDD" id="cd00268">
    <property type="entry name" value="DEADc"/>
    <property type="match status" value="1"/>
</dbReference>
<dbReference type="Proteomes" id="UP000319671">
    <property type="component" value="Unassembled WGS sequence"/>
</dbReference>
<keyword evidence="5 9" id="KW-0067">ATP-binding</keyword>
<evidence type="ECO:0000256" key="1">
    <source>
        <dbReference type="ARBA" id="ARBA00022490"/>
    </source>
</evidence>
<dbReference type="InterPro" id="IPR044742">
    <property type="entry name" value="DEAD/DEAH_RhlB"/>
</dbReference>
<dbReference type="Pfam" id="PF00271">
    <property type="entry name" value="Helicase_C"/>
    <property type="match status" value="1"/>
</dbReference>
<evidence type="ECO:0000256" key="4">
    <source>
        <dbReference type="ARBA" id="ARBA00022806"/>
    </source>
</evidence>
<evidence type="ECO:0000313" key="16">
    <source>
        <dbReference type="Proteomes" id="UP000319671"/>
    </source>
</evidence>
<feature type="compositionally biased region" description="Basic and acidic residues" evidence="11">
    <location>
        <begin position="446"/>
        <end position="460"/>
    </location>
</feature>
<dbReference type="PROSITE" id="PS51192">
    <property type="entry name" value="HELICASE_ATP_BIND_1"/>
    <property type="match status" value="1"/>
</dbReference>
<dbReference type="GO" id="GO:0006401">
    <property type="term" value="P:RNA catabolic process"/>
    <property type="evidence" value="ECO:0007669"/>
    <property type="project" value="UniProtKB-UniRule"/>
</dbReference>
<evidence type="ECO:0000259" key="13">
    <source>
        <dbReference type="PROSITE" id="PS51194"/>
    </source>
</evidence>
<evidence type="ECO:0000256" key="2">
    <source>
        <dbReference type="ARBA" id="ARBA00022741"/>
    </source>
</evidence>
<dbReference type="PROSITE" id="PS51195">
    <property type="entry name" value="Q_MOTIF"/>
    <property type="match status" value="1"/>
</dbReference>
<dbReference type="InterPro" id="IPR030880">
    <property type="entry name" value="DEAD_helicase_CshA"/>
</dbReference>
<dbReference type="SMART" id="SM00490">
    <property type="entry name" value="HELICc"/>
    <property type="match status" value="1"/>
</dbReference>
<dbReference type="EC" id="3.6.4.13" evidence="9"/>
<keyword evidence="4 9" id="KW-0347">Helicase</keyword>
<sequence length="496" mass="55463">MTKFEDLGISQATLKAVLKMGFEEATPIQSETIPLGLKGIDLIGQAQTGTGKTAAFGIPLVEKVDVKMDAIQGIIIAPTRELAIQVSEELYKIGAGKRVRVLPIYGGQDISRQIRSLKKAPHIIVGTPGRVLDHINRKTMRLDTVNTVILDEADEMLNMGFIEDIESILASTPAERQTLLFSATMPGPIQRMAEKFMKDPQIVRVKTKEMTVPLIEQYYIEVQERNKFDVLTRLLDIQSPELAIVFGRTKRRVDELSEALTLRGYTAEGIHGDLTQAKRMSVLRKFKEGTVDVLVATDVAARGLDISGVTHVYNFDIPQDPESYVHRIGRTGRAGKTGVAMTFITPREKSYLAVVEKTTKRKMERMQAPTLDEALEGQQRAVVDKIVQTIESNNLHYYKAAAQELLEGNDAQTVVAAVLKMLTKEPDTTPVKLTEESPLPQKRDRKQFDRGDRRRRDDSRGSYNSDRNRKKAPVKPRSGEKRTGGKSSKPRSYNHQ</sequence>
<comment type="function">
    <text evidence="9">DEAD-box RNA helicase possibly involved in RNA degradation. Unwinds dsRNA in both 5'- and 3'-directions, has RNA-dependent ATPase activity.</text>
</comment>
<comment type="catalytic activity">
    <reaction evidence="8 9">
        <text>ATP + H2O = ADP + phosphate + H(+)</text>
        <dbReference type="Rhea" id="RHEA:13065"/>
        <dbReference type="ChEBI" id="CHEBI:15377"/>
        <dbReference type="ChEBI" id="CHEBI:15378"/>
        <dbReference type="ChEBI" id="CHEBI:30616"/>
        <dbReference type="ChEBI" id="CHEBI:43474"/>
        <dbReference type="ChEBI" id="CHEBI:456216"/>
        <dbReference type="EC" id="3.6.4.13"/>
    </reaction>
</comment>
<dbReference type="GO" id="GO:0003724">
    <property type="term" value="F:RNA helicase activity"/>
    <property type="evidence" value="ECO:0007669"/>
    <property type="project" value="UniProtKB-UniRule"/>
</dbReference>
<evidence type="ECO:0000313" key="15">
    <source>
        <dbReference type="EMBL" id="TWD89727.1"/>
    </source>
</evidence>